<dbReference type="GO" id="GO:0043590">
    <property type="term" value="C:bacterial nucleoid"/>
    <property type="evidence" value="ECO:0007669"/>
    <property type="project" value="TreeGrafter"/>
</dbReference>
<dbReference type="AlphaFoldDB" id="A0A9D1AK42"/>
<keyword evidence="3" id="KW-0547">Nucleotide-binding</keyword>
<name>A0A9D1AK42_9FIRM</name>
<dbReference type="GO" id="GO:0005524">
    <property type="term" value="F:ATP binding"/>
    <property type="evidence" value="ECO:0007669"/>
    <property type="project" value="UniProtKB-KW"/>
</dbReference>
<dbReference type="GO" id="GO:0006310">
    <property type="term" value="P:DNA recombination"/>
    <property type="evidence" value="ECO:0007669"/>
    <property type="project" value="InterPro"/>
</dbReference>
<comment type="caution">
    <text evidence="9">The sequence shown here is derived from an EMBL/GenBank/DDBJ whole genome shotgun (WGS) entry which is preliminary data.</text>
</comment>
<dbReference type="PANTHER" id="PTHR11059:SF0">
    <property type="entry name" value="DNA REPAIR PROTEIN RECN"/>
    <property type="match status" value="1"/>
</dbReference>
<evidence type="ECO:0000256" key="5">
    <source>
        <dbReference type="ARBA" id="ARBA00022840"/>
    </source>
</evidence>
<dbReference type="InterPro" id="IPR004604">
    <property type="entry name" value="DNA_recomb/repair_RecN"/>
</dbReference>
<dbReference type="SUPFAM" id="SSF52540">
    <property type="entry name" value="P-loop containing nucleoside triphosphate hydrolases"/>
    <property type="match status" value="1"/>
</dbReference>
<feature type="domain" description="Rad50/SbcC-type AAA" evidence="8">
    <location>
        <begin position="4"/>
        <end position="200"/>
    </location>
</feature>
<proteinExistence type="inferred from homology"/>
<dbReference type="InterPro" id="IPR038729">
    <property type="entry name" value="Rad50/SbcC_AAA"/>
</dbReference>
<evidence type="ECO:0000256" key="7">
    <source>
        <dbReference type="ARBA" id="ARBA00033408"/>
    </source>
</evidence>
<evidence type="ECO:0000259" key="8">
    <source>
        <dbReference type="Pfam" id="PF13476"/>
    </source>
</evidence>
<evidence type="ECO:0000256" key="1">
    <source>
        <dbReference type="ARBA" id="ARBA00009441"/>
    </source>
</evidence>
<feature type="non-terminal residue" evidence="9">
    <location>
        <position position="365"/>
    </location>
</feature>
<keyword evidence="5" id="KW-0067">ATP-binding</keyword>
<reference evidence="9" key="1">
    <citation type="submission" date="2020-10" db="EMBL/GenBank/DDBJ databases">
        <authorList>
            <person name="Gilroy R."/>
        </authorList>
    </citation>
    <scope>NUCLEOTIDE SEQUENCE</scope>
    <source>
        <strain evidence="9">CHK184-25365</strain>
    </source>
</reference>
<keyword evidence="4" id="KW-0227">DNA damage</keyword>
<dbReference type="GO" id="GO:0006302">
    <property type="term" value="P:double-strand break repair"/>
    <property type="evidence" value="ECO:0007669"/>
    <property type="project" value="InterPro"/>
</dbReference>
<dbReference type="GO" id="GO:0016887">
    <property type="term" value="F:ATP hydrolysis activity"/>
    <property type="evidence" value="ECO:0007669"/>
    <property type="project" value="InterPro"/>
</dbReference>
<reference evidence="9" key="2">
    <citation type="journal article" date="2021" name="PeerJ">
        <title>Extensive microbial diversity within the chicken gut microbiome revealed by metagenomics and culture.</title>
        <authorList>
            <person name="Gilroy R."/>
            <person name="Ravi A."/>
            <person name="Getino M."/>
            <person name="Pursley I."/>
            <person name="Horton D.L."/>
            <person name="Alikhan N.F."/>
            <person name="Baker D."/>
            <person name="Gharbi K."/>
            <person name="Hall N."/>
            <person name="Watson M."/>
            <person name="Adriaenssens E.M."/>
            <person name="Foster-Nyarko E."/>
            <person name="Jarju S."/>
            <person name="Secka A."/>
            <person name="Antonio M."/>
            <person name="Oren A."/>
            <person name="Chaudhuri R.R."/>
            <person name="La Ragione R."/>
            <person name="Hildebrand F."/>
            <person name="Pallen M.J."/>
        </authorList>
    </citation>
    <scope>NUCLEOTIDE SEQUENCE</scope>
    <source>
        <strain evidence="9">CHK184-25365</strain>
    </source>
</reference>
<comment type="similarity">
    <text evidence="1">Belongs to the RecN family.</text>
</comment>
<dbReference type="Gene3D" id="3.40.50.300">
    <property type="entry name" value="P-loop containing nucleotide triphosphate hydrolases"/>
    <property type="match status" value="1"/>
</dbReference>
<protein>
    <recommendedName>
        <fullName evidence="2">DNA repair protein RecN</fullName>
    </recommendedName>
    <alternativeName>
        <fullName evidence="7">Recombination protein N</fullName>
    </alternativeName>
</protein>
<evidence type="ECO:0000256" key="6">
    <source>
        <dbReference type="ARBA" id="ARBA00023204"/>
    </source>
</evidence>
<dbReference type="PANTHER" id="PTHR11059">
    <property type="entry name" value="DNA REPAIR PROTEIN RECN"/>
    <property type="match status" value="1"/>
</dbReference>
<evidence type="ECO:0000256" key="3">
    <source>
        <dbReference type="ARBA" id="ARBA00022741"/>
    </source>
</evidence>
<evidence type="ECO:0000256" key="4">
    <source>
        <dbReference type="ARBA" id="ARBA00022763"/>
    </source>
</evidence>
<sequence length="365" mass="41139">MLSELYIENLAVIEKTTVRFSQGLTVLSGETGAGKSILIDAINLVLGQRSSRDLVRTGAEKALVCAVFDPISDAVEQLLEQYGYEGENGQLIIQREISSDGRSSARIMGRPATLSVLREIGSLLVSIHGQHDNQILLAEDRHLEILDDYAQGDLPMEDYRKAYHNYLQLTKEYKKLLAAQKDRESRRSQMNEIVQQVGELHLTSEDEIHLEEQVKLGRSAQKLKQRLQTAIAALQGEGEQSGALELLGIAQNQMESLREYSSSFQNLFQRLESLYLEGDEIAQRMGMLSDKLDFDEEQQQAMEDRLAAIHHCEKRYGCDIPGLMELLAEAKEGLEQMESGHQKQDQLLVEISKAKQELVEQGRRL</sequence>
<dbReference type="CDD" id="cd03241">
    <property type="entry name" value="ABC_RecN"/>
    <property type="match status" value="1"/>
</dbReference>
<evidence type="ECO:0000313" key="10">
    <source>
        <dbReference type="Proteomes" id="UP000886749"/>
    </source>
</evidence>
<dbReference type="Proteomes" id="UP000886749">
    <property type="component" value="Unassembled WGS sequence"/>
</dbReference>
<dbReference type="InterPro" id="IPR027417">
    <property type="entry name" value="P-loop_NTPase"/>
</dbReference>
<accession>A0A9D1AK42</accession>
<dbReference type="EMBL" id="DVGY01000053">
    <property type="protein sequence ID" value="HIR40614.1"/>
    <property type="molecule type" value="Genomic_DNA"/>
</dbReference>
<evidence type="ECO:0000313" key="9">
    <source>
        <dbReference type="EMBL" id="HIR40614.1"/>
    </source>
</evidence>
<evidence type="ECO:0000256" key="2">
    <source>
        <dbReference type="ARBA" id="ARBA00021315"/>
    </source>
</evidence>
<dbReference type="Gene3D" id="6.10.140.1080">
    <property type="match status" value="1"/>
</dbReference>
<dbReference type="GO" id="GO:0009432">
    <property type="term" value="P:SOS response"/>
    <property type="evidence" value="ECO:0007669"/>
    <property type="project" value="TreeGrafter"/>
</dbReference>
<gene>
    <name evidence="9" type="ORF">IAB36_02165</name>
</gene>
<keyword evidence="6" id="KW-0234">DNA repair</keyword>
<organism evidence="9 10">
    <name type="scientific">Candidatus Egerieicola pullicola</name>
    <dbReference type="NCBI Taxonomy" id="2840775"/>
    <lineage>
        <taxon>Bacteria</taxon>
        <taxon>Bacillati</taxon>
        <taxon>Bacillota</taxon>
        <taxon>Clostridia</taxon>
        <taxon>Eubacteriales</taxon>
        <taxon>Oscillospiraceae</taxon>
        <taxon>Oscillospiraceae incertae sedis</taxon>
        <taxon>Candidatus Egerieicola</taxon>
    </lineage>
</organism>
<dbReference type="Pfam" id="PF13476">
    <property type="entry name" value="AAA_23"/>
    <property type="match status" value="1"/>
</dbReference>